<organism evidence="8 9">
    <name type="scientific">Vespula vulgaris</name>
    <name type="common">Yellow jacket</name>
    <name type="synonym">Wasp</name>
    <dbReference type="NCBI Taxonomy" id="7454"/>
    <lineage>
        <taxon>Eukaryota</taxon>
        <taxon>Metazoa</taxon>
        <taxon>Ecdysozoa</taxon>
        <taxon>Arthropoda</taxon>
        <taxon>Hexapoda</taxon>
        <taxon>Insecta</taxon>
        <taxon>Pterygota</taxon>
        <taxon>Neoptera</taxon>
        <taxon>Endopterygota</taxon>
        <taxon>Hymenoptera</taxon>
        <taxon>Apocrita</taxon>
        <taxon>Aculeata</taxon>
        <taxon>Vespoidea</taxon>
        <taxon>Vespidae</taxon>
        <taxon>Vespinae</taxon>
        <taxon>Vespula</taxon>
    </lineage>
</organism>
<dbReference type="AlphaFoldDB" id="A0A836XM26"/>
<dbReference type="InterPro" id="IPR009081">
    <property type="entry name" value="PP-bd_ACP"/>
</dbReference>
<dbReference type="Gene3D" id="3.40.50.1820">
    <property type="entry name" value="alpha/beta hydrolase"/>
    <property type="match status" value="1"/>
</dbReference>
<evidence type="ECO:0000256" key="5">
    <source>
        <dbReference type="ARBA" id="ARBA00022553"/>
    </source>
</evidence>
<dbReference type="PROSITE" id="PS00012">
    <property type="entry name" value="PHOSPHOPANTETHEINE"/>
    <property type="match status" value="1"/>
</dbReference>
<dbReference type="SUPFAM" id="SSF47336">
    <property type="entry name" value="ACP-like"/>
    <property type="match status" value="1"/>
</dbReference>
<dbReference type="Gene3D" id="1.10.1200.10">
    <property type="entry name" value="ACP-like"/>
    <property type="match status" value="1"/>
</dbReference>
<gene>
    <name evidence="8" type="ORF">HZH66_003555</name>
</gene>
<comment type="catalytic activity">
    <reaction evidence="6">
        <text>acetyl-CoA + n malonyl-CoA + 2n NADPH + 2n H(+) = a long-chain fatty acid + (n+1) CoA + n CO2 + 2n NADP(+).</text>
        <dbReference type="EC" id="2.3.1.85"/>
    </reaction>
</comment>
<protein>
    <recommendedName>
        <fullName evidence="3">Fatty acid synthase</fullName>
        <ecNumber evidence="2">2.3.1.85</ecNumber>
        <ecNumber evidence="1">3.1.2.14</ecNumber>
    </recommendedName>
</protein>
<evidence type="ECO:0000313" key="9">
    <source>
        <dbReference type="Proteomes" id="UP000614350"/>
    </source>
</evidence>
<evidence type="ECO:0000256" key="4">
    <source>
        <dbReference type="ARBA" id="ARBA00022450"/>
    </source>
</evidence>
<name>A0A836XM26_VESVU</name>
<dbReference type="GO" id="GO:0031177">
    <property type="term" value="F:phosphopantetheine binding"/>
    <property type="evidence" value="ECO:0007669"/>
    <property type="project" value="InterPro"/>
</dbReference>
<proteinExistence type="predicted"/>
<dbReference type="InterPro" id="IPR036736">
    <property type="entry name" value="ACP-like_sf"/>
</dbReference>
<comment type="caution">
    <text evidence="8">The sequence shown here is derived from an EMBL/GenBank/DDBJ whole genome shotgun (WGS) entry which is preliminary data.</text>
</comment>
<dbReference type="Proteomes" id="UP000614350">
    <property type="component" value="Unassembled WGS sequence"/>
</dbReference>
<dbReference type="Pfam" id="PF00975">
    <property type="entry name" value="Thioesterase"/>
    <property type="match status" value="1"/>
</dbReference>
<dbReference type="InterPro" id="IPR050091">
    <property type="entry name" value="PKS_NRPS_Biosynth_Enz"/>
</dbReference>
<dbReference type="PROSITE" id="PS50075">
    <property type="entry name" value="CARRIER"/>
    <property type="match status" value="1"/>
</dbReference>
<feature type="domain" description="Carrier" evidence="7">
    <location>
        <begin position="65"/>
        <end position="141"/>
    </location>
</feature>
<sequence length="443" mass="50561">MGLNRNRCLSNFFFGQDQVETALRFMAAGKHMGKVLIKIQELNGFLVQDKAVVASMVVAEKRNKSDMNNVVDAVLNILCIKDLKSINPRTPLPELGMDSMTAVEIRQTLEREYEIYLTVSDIRNLNFETLMGMNNKLMENNYSHKNDTNQVLSIINILKQFYDEMSNELAIPLKTNPVEGRDEIFFLPGIEGYAGAFKILESNIKSPATCFQFQTNYELKTIEAMANFVLPHILERLKDRRKFMLIGHSFGSLVAIELARMLEVKGFIGRLILIDGAPQYLKKLIQENLRSSSQEELENNILYDIINAYESGKDVELELELKKCNSWDEKLNAWLNVLSPERKELFSKVDRRNVIHSVYVRLRAIATYNPDPMPYLRAPITLFKPLFPPILNASYDYELQDITEGKVDVHVVEGNHTTMLCATEIAMAINGELFECAATIKKT</sequence>
<dbReference type="GO" id="GO:0004312">
    <property type="term" value="F:fatty acid synthase activity"/>
    <property type="evidence" value="ECO:0007669"/>
    <property type="project" value="UniProtKB-EC"/>
</dbReference>
<keyword evidence="5" id="KW-0597">Phosphoprotein</keyword>
<keyword evidence="9" id="KW-1185">Reference proteome</keyword>
<dbReference type="InterPro" id="IPR020806">
    <property type="entry name" value="PKS_PP-bd"/>
</dbReference>
<dbReference type="Pfam" id="PF00550">
    <property type="entry name" value="PP-binding"/>
    <property type="match status" value="1"/>
</dbReference>
<reference evidence="8" key="1">
    <citation type="journal article" date="2020" name="G3 (Bethesda)">
        <title>High-Quality Assemblies for Three Invasive Social Wasps from the &lt;i&gt;Vespula&lt;/i&gt; Genus.</title>
        <authorList>
            <person name="Harrop T.W.R."/>
            <person name="Guhlin J."/>
            <person name="McLaughlin G.M."/>
            <person name="Permina E."/>
            <person name="Stockwell P."/>
            <person name="Gilligan J."/>
            <person name="Le Lec M.F."/>
            <person name="Gruber M.A.M."/>
            <person name="Quinn O."/>
            <person name="Lovegrove M."/>
            <person name="Duncan E.J."/>
            <person name="Remnant E.J."/>
            <person name="Van Eeckhoven J."/>
            <person name="Graham B."/>
            <person name="Knapp R.A."/>
            <person name="Langford K.W."/>
            <person name="Kronenberg Z."/>
            <person name="Press M.O."/>
            <person name="Eacker S.M."/>
            <person name="Wilson-Rankin E.E."/>
            <person name="Purcell J."/>
            <person name="Lester P.J."/>
            <person name="Dearden P.K."/>
        </authorList>
    </citation>
    <scope>NUCLEOTIDE SEQUENCE</scope>
    <source>
        <strain evidence="8">Marl-1</strain>
    </source>
</reference>
<evidence type="ECO:0000256" key="1">
    <source>
        <dbReference type="ARBA" id="ARBA00012480"/>
    </source>
</evidence>
<evidence type="ECO:0000256" key="3">
    <source>
        <dbReference type="ARBA" id="ARBA00018769"/>
    </source>
</evidence>
<dbReference type="InterPro" id="IPR029058">
    <property type="entry name" value="AB_hydrolase_fold"/>
</dbReference>
<dbReference type="InterPro" id="IPR006162">
    <property type="entry name" value="Ppantetheine_attach_site"/>
</dbReference>
<keyword evidence="4" id="KW-0596">Phosphopantetheine</keyword>
<evidence type="ECO:0000256" key="6">
    <source>
        <dbReference type="ARBA" id="ARBA00044883"/>
    </source>
</evidence>
<dbReference type="Gene3D" id="3.90.180.10">
    <property type="entry name" value="Medium-chain alcohol dehydrogenases, catalytic domain"/>
    <property type="match status" value="1"/>
</dbReference>
<evidence type="ECO:0000313" key="8">
    <source>
        <dbReference type="EMBL" id="KAF7404649.1"/>
    </source>
</evidence>
<dbReference type="SMART" id="SM00823">
    <property type="entry name" value="PKS_PP"/>
    <property type="match status" value="1"/>
</dbReference>
<evidence type="ECO:0000256" key="2">
    <source>
        <dbReference type="ARBA" id="ARBA00012873"/>
    </source>
</evidence>
<dbReference type="EC" id="2.3.1.85" evidence="2"/>
<accession>A0A836XM26</accession>
<evidence type="ECO:0000259" key="7">
    <source>
        <dbReference type="PROSITE" id="PS50075"/>
    </source>
</evidence>
<dbReference type="PANTHER" id="PTHR43775:SF23">
    <property type="entry name" value="FATTY ACID SYNTHASE 3"/>
    <property type="match status" value="1"/>
</dbReference>
<dbReference type="EC" id="3.1.2.14" evidence="1"/>
<dbReference type="InterPro" id="IPR001031">
    <property type="entry name" value="Thioesterase"/>
</dbReference>
<dbReference type="GO" id="GO:0016297">
    <property type="term" value="F:fatty acyl-[ACP] hydrolase activity"/>
    <property type="evidence" value="ECO:0007669"/>
    <property type="project" value="UniProtKB-EC"/>
</dbReference>
<dbReference type="PANTHER" id="PTHR43775">
    <property type="entry name" value="FATTY ACID SYNTHASE"/>
    <property type="match status" value="1"/>
</dbReference>
<dbReference type="SUPFAM" id="SSF53474">
    <property type="entry name" value="alpha/beta-Hydrolases"/>
    <property type="match status" value="1"/>
</dbReference>
<dbReference type="EMBL" id="JACSEA010000003">
    <property type="protein sequence ID" value="KAF7404649.1"/>
    <property type="molecule type" value="Genomic_DNA"/>
</dbReference>
<dbReference type="GO" id="GO:0006633">
    <property type="term" value="P:fatty acid biosynthetic process"/>
    <property type="evidence" value="ECO:0007669"/>
    <property type="project" value="TreeGrafter"/>
</dbReference>